<dbReference type="GO" id="GO:0016491">
    <property type="term" value="F:oxidoreductase activity"/>
    <property type="evidence" value="ECO:0007669"/>
    <property type="project" value="UniProtKB-KW"/>
</dbReference>
<evidence type="ECO:0008006" key="3">
    <source>
        <dbReference type="Google" id="ProtNLM"/>
    </source>
</evidence>
<proteinExistence type="predicted"/>
<dbReference type="Gene3D" id="3.20.20.220">
    <property type="match status" value="1"/>
</dbReference>
<name>A0AAU8KSP8_9ACTN</name>
<accession>A0AAU8KSP8</accession>
<sequence length="79" mass="8226">MVRFAELSGVVFPGDPARRLHAAGGGGEGRRTGVDFAVAMAEKLLTEGVPGPRYITLNRSSPTSEIHRALLGSALTAHA</sequence>
<evidence type="ECO:0000256" key="1">
    <source>
        <dbReference type="ARBA" id="ARBA00023002"/>
    </source>
</evidence>
<dbReference type="EMBL" id="CP136798">
    <property type="protein sequence ID" value="XCN18890.1"/>
    <property type="molecule type" value="Genomic_DNA"/>
</dbReference>
<evidence type="ECO:0000313" key="2">
    <source>
        <dbReference type="EMBL" id="XCN18890.1"/>
    </source>
</evidence>
<protein>
    <recommendedName>
        <fullName evidence="3">Methylenetetrahydrofolate reductase (NAD(P)H)</fullName>
    </recommendedName>
</protein>
<organism evidence="2">
    <name type="scientific">Streptomyces sp. JL1001</name>
    <dbReference type="NCBI Taxonomy" id="3078227"/>
    <lineage>
        <taxon>Bacteria</taxon>
        <taxon>Bacillati</taxon>
        <taxon>Actinomycetota</taxon>
        <taxon>Actinomycetes</taxon>
        <taxon>Kitasatosporales</taxon>
        <taxon>Streptomycetaceae</taxon>
        <taxon>Streptomyces</taxon>
    </lineage>
</organism>
<dbReference type="AlphaFoldDB" id="A0AAU8KSP8"/>
<dbReference type="InterPro" id="IPR029041">
    <property type="entry name" value="FAD-linked_oxidoreductase-like"/>
</dbReference>
<dbReference type="SUPFAM" id="SSF51730">
    <property type="entry name" value="FAD-linked oxidoreductase"/>
    <property type="match status" value="1"/>
</dbReference>
<reference evidence="2" key="1">
    <citation type="submission" date="2023-10" db="EMBL/GenBank/DDBJ databases">
        <title>Complete genome sequence of Streptomyces sp. JL1001.</title>
        <authorList>
            <person name="Jiang L."/>
        </authorList>
    </citation>
    <scope>NUCLEOTIDE SEQUENCE</scope>
    <source>
        <strain evidence="2">JL1001</strain>
    </source>
</reference>
<dbReference type="RefSeq" id="WP_354598982.1">
    <property type="nucleotide sequence ID" value="NZ_CP136798.1"/>
</dbReference>
<gene>
    <name evidence="2" type="ORF">R1Y80_29445</name>
</gene>
<keyword evidence="1" id="KW-0560">Oxidoreductase</keyword>